<dbReference type="Proteomes" id="UP000663841">
    <property type="component" value="Unassembled WGS sequence"/>
</dbReference>
<dbReference type="AlphaFoldDB" id="A0A8H2WU62"/>
<dbReference type="EMBL" id="CAJMWW010000018">
    <property type="protein sequence ID" value="CAE6400937.1"/>
    <property type="molecule type" value="Genomic_DNA"/>
</dbReference>
<evidence type="ECO:0000313" key="2">
    <source>
        <dbReference type="EMBL" id="CAE6400937.1"/>
    </source>
</evidence>
<feature type="compositionally biased region" description="Basic residues" evidence="1">
    <location>
        <begin position="1160"/>
        <end position="1169"/>
    </location>
</feature>
<organism evidence="2 3">
    <name type="scientific">Rhizoctonia solani</name>
    <dbReference type="NCBI Taxonomy" id="456999"/>
    <lineage>
        <taxon>Eukaryota</taxon>
        <taxon>Fungi</taxon>
        <taxon>Dikarya</taxon>
        <taxon>Basidiomycota</taxon>
        <taxon>Agaricomycotina</taxon>
        <taxon>Agaricomycetes</taxon>
        <taxon>Cantharellales</taxon>
        <taxon>Ceratobasidiaceae</taxon>
        <taxon>Rhizoctonia</taxon>
    </lineage>
</organism>
<feature type="compositionally biased region" description="Polar residues" evidence="1">
    <location>
        <begin position="1113"/>
        <end position="1124"/>
    </location>
</feature>
<reference evidence="2" key="1">
    <citation type="submission" date="2021-01" db="EMBL/GenBank/DDBJ databases">
        <authorList>
            <person name="Kaushik A."/>
        </authorList>
    </citation>
    <scope>NUCLEOTIDE SEQUENCE</scope>
    <source>
        <strain evidence="2">AG3-T5</strain>
    </source>
</reference>
<comment type="caution">
    <text evidence="2">The sequence shown here is derived from an EMBL/GenBank/DDBJ whole genome shotgun (WGS) entry which is preliminary data.</text>
</comment>
<feature type="non-terminal residue" evidence="2">
    <location>
        <position position="1"/>
    </location>
</feature>
<feature type="region of interest" description="Disordered" evidence="1">
    <location>
        <begin position="633"/>
        <end position="745"/>
    </location>
</feature>
<accession>A0A8H2WU62</accession>
<protein>
    <submittedName>
        <fullName evidence="2">Uncharacterized protein</fullName>
    </submittedName>
</protein>
<gene>
    <name evidence="2" type="ORF">RDB_LOCUS7757</name>
</gene>
<sequence>FPGLSMASRLKLITNLLPEVADLPQNLTTDHKVYWNDFIGDPFQAHIGPRGKKSANARTWTQEQFVGPFCDELYPTLSLEARKQYEVILGPRVYSYLTNHSSRGSTGVKVKPQTVKQRVYGHDVWRRENPEVFEEALNDYKTKSPDTTITIGFRRSLTINLFRKLPAEEQSKYREIASERLKTIRALHTLSGEDRVEFTKNAMSQMRMLIKELDQRGGLKVNAQVLYEDDSGDFHITTLVTDCMAELADSAEVDNLVLRMQDWVKETAGKGLLKDGTPTPTVYPDYDRNMCPSIPPIIGLRVIELQKILRLEFTLLWVTWLEYFIMCHEGTIPSTRHIQFSKTFAGQNPIDPSLSQESSRRFELIPHQNREAWVLFFAKTVTQCHAPNGLEYPAESIAYAKHIKSPLSQQAAANFTRSQDGPELPVGGGHPKTVINGQEKELLLKWAHQLPDAYQHFVVELVDAINELQAHLPSTSLFGIWVGQYLHSMPTLLPSSPESLIKGLQFLINFWLPRDYFAPSAQANLTSRFRYFQIYIEDMLSSPLIRHAPSKTLIGGHNGVVWLVRGLILLVFNFAAVNGDLTPPCDPPSDCDVACLPLDELPNVLGYCQDLLKAIRESILVLSQTSKARLANTGNLSSTPLQAPATVPAPASPPFDILPSSSSMIAVHSNTSPSPRTAPSVSKHKRKAKKSRKQASRGPGFEDELSLGNSDKSSVEEDYEKLDPTSDGSDLDPDGFSSRYVGSNTPWPPSPHCPALSHLTSHVLPRLPDEHSAILQPGYLASDAHVFGPLITLPPASVQPIPIVYESLYDGLNIAVSKTEETLRKWNTMAETHLPLSNRNIQAAQSAAAGFPPPLKPLIQFLLTRRLAWNQAKGVALHVVNFMPLLALNARAALQLDAAIAQFWDTEARESTVGDTGHETLKKLHMRLLKGAIEAGWVYKELLAFERLSTEWSNRVSSNWLEEDESVLNSGSTLYALVAPLAAWAKVAHTLNESLRTQRKALWRSTGRPFELSRNESLWYWFGSPSPGEIPEGLDAHLSVIRGLIDDDGDDDGNVHVNAPANLPDPAILGADQQSRVATSDYTRQADDLDPVNPDDTVKITAAPMDPAVAFSGTVTNKSSSANISTSRSKRSGSKRTPAPLPQRTTRAAAAAAAQVAKPPRTRASGKLK</sequence>
<evidence type="ECO:0000256" key="1">
    <source>
        <dbReference type="SAM" id="MobiDB-lite"/>
    </source>
</evidence>
<feature type="compositionally biased region" description="Low complexity" evidence="1">
    <location>
        <begin position="1135"/>
        <end position="1159"/>
    </location>
</feature>
<feature type="compositionally biased region" description="Polar residues" evidence="1">
    <location>
        <begin position="659"/>
        <end position="680"/>
    </location>
</feature>
<feature type="compositionally biased region" description="Basic residues" evidence="1">
    <location>
        <begin position="682"/>
        <end position="695"/>
    </location>
</feature>
<name>A0A8H2WU62_9AGAM</name>
<evidence type="ECO:0000313" key="3">
    <source>
        <dbReference type="Proteomes" id="UP000663841"/>
    </source>
</evidence>
<proteinExistence type="predicted"/>
<feature type="region of interest" description="Disordered" evidence="1">
    <location>
        <begin position="1111"/>
        <end position="1169"/>
    </location>
</feature>